<feature type="transmembrane region" description="Helical" evidence="2">
    <location>
        <begin position="235"/>
        <end position="259"/>
    </location>
</feature>
<dbReference type="RefSeq" id="WP_227929065.1">
    <property type="nucleotide sequence ID" value="NZ_JAJFZT010000007.1"/>
</dbReference>
<feature type="compositionally biased region" description="Low complexity" evidence="1">
    <location>
        <begin position="46"/>
        <end position="57"/>
    </location>
</feature>
<keyword evidence="2" id="KW-1133">Transmembrane helix</keyword>
<feature type="transmembrane region" description="Helical" evidence="2">
    <location>
        <begin position="446"/>
        <end position="469"/>
    </location>
</feature>
<feature type="transmembrane region" description="Helical" evidence="2">
    <location>
        <begin position="279"/>
        <end position="300"/>
    </location>
</feature>
<feature type="compositionally biased region" description="Low complexity" evidence="1">
    <location>
        <begin position="606"/>
        <end position="622"/>
    </location>
</feature>
<dbReference type="PANTHER" id="PTHR13328">
    <property type="entry name" value="NEGATIVE ELONGATION FACTOR A NELF-A"/>
    <property type="match status" value="1"/>
</dbReference>
<sequence length="687" mass="70608">MGTDASAAPSGAHAPATASPAASPAAAPERQPEFAAAGHPGQGMSQQHQDQHLGQGQPYSGTPAPGNSPYGQAQAPAQPAQKRPSAFAGVPVSDYVRDGIAVLLLFFSLFMTWTFGSGSYYGAESTAGTRLDVLLITLLSIFSVGVSYLWRAGVFGPKIGYRQVQDIKALANLPYLILVVVYLVMSMAAAGSFDSSLSILDAAPAFGLAGAIMAAQPRRGEIAPGTVDAPRNRRWVFVTMGIAGLAAVTVLAQIIIRIVEVAGRGDDPIYQSLGLGNPWIPTLLLSLVGLVSVAVLALVALNVFRGSDTWRFTGVCIGVGALFLGLISLMGAYGVSLDYYAGSPSFSLIFWMAFGAAVSAPSVARLTQHTQAAPADRRTALKPAILLTLILTSALAALSLFSMVWTLVEDYDGAATWAISFVFALVMVAGAVMLPKVAARDQRSAYVMGSAYAAILFVLGLVLMIIRIVRNDGSANEVGTGSTATIIMVLTWVMPFVILAVLWLDKAAREHFRTLAPTGGVGAGFTFDAAPQQQAPGHNAPVQHVPGQPVQQTPVQHAPVQPAPASASQAAPAASAAGQGAGVEAPAAGSPVAGTGSTADESVQPAAAGTAPEAESAAEAGTAADPDAALIAGAADPATALARLQELATHPRARVAVAGNPSTYPDLLNWLGQLGDPAVDEALRRRQ</sequence>
<keyword evidence="2" id="KW-0472">Membrane</keyword>
<keyword evidence="2" id="KW-0812">Transmembrane</keyword>
<comment type="caution">
    <text evidence="5">The sequence shown here is derived from an EMBL/GenBank/DDBJ whole genome shotgun (WGS) entry which is preliminary data.</text>
</comment>
<feature type="transmembrane region" description="Helical" evidence="2">
    <location>
        <begin position="100"/>
        <end position="121"/>
    </location>
</feature>
<reference evidence="5" key="1">
    <citation type="submission" date="2021-10" db="EMBL/GenBank/DDBJ databases">
        <title>Novel species in genus Arthrobacter.</title>
        <authorList>
            <person name="Liu Y."/>
        </authorList>
    </citation>
    <scope>NUCLEOTIDE SEQUENCE</scope>
    <source>
        <strain evidence="5">Zg-Y462</strain>
    </source>
</reference>
<evidence type="ECO:0000313" key="6">
    <source>
        <dbReference type="Proteomes" id="UP001155145"/>
    </source>
</evidence>
<feature type="transmembrane region" description="Helical" evidence="2">
    <location>
        <begin position="133"/>
        <end position="150"/>
    </location>
</feature>
<dbReference type="InterPro" id="IPR057697">
    <property type="entry name" value="DUF7937"/>
</dbReference>
<dbReference type="Proteomes" id="UP001155145">
    <property type="component" value="Unassembled WGS sequence"/>
</dbReference>
<dbReference type="EMBL" id="JAJFZT010000007">
    <property type="protein sequence ID" value="MCC3273202.1"/>
    <property type="molecule type" value="Genomic_DNA"/>
</dbReference>
<protein>
    <submittedName>
        <fullName evidence="5">Uncharacterized protein</fullName>
    </submittedName>
</protein>
<feature type="domain" description="DUF7937" evidence="4">
    <location>
        <begin position="94"/>
        <end position="510"/>
    </location>
</feature>
<organism evidence="5 6">
    <name type="scientific">Arthrobacter zhangbolii</name>
    <dbReference type="NCBI Taxonomy" id="2886936"/>
    <lineage>
        <taxon>Bacteria</taxon>
        <taxon>Bacillati</taxon>
        <taxon>Actinomycetota</taxon>
        <taxon>Actinomycetes</taxon>
        <taxon>Micrococcales</taxon>
        <taxon>Micrococcaceae</taxon>
        <taxon>Arthrobacter</taxon>
    </lineage>
</organism>
<feature type="region of interest" description="Disordered" evidence="1">
    <location>
        <begin position="526"/>
        <end position="622"/>
    </location>
</feature>
<feature type="transmembrane region" description="Helical" evidence="2">
    <location>
        <begin position="196"/>
        <end position="215"/>
    </location>
</feature>
<evidence type="ECO:0000256" key="2">
    <source>
        <dbReference type="SAM" id="Phobius"/>
    </source>
</evidence>
<evidence type="ECO:0000313" key="5">
    <source>
        <dbReference type="EMBL" id="MCC3273202.1"/>
    </source>
</evidence>
<evidence type="ECO:0000259" key="3">
    <source>
        <dbReference type="Pfam" id="PF25591"/>
    </source>
</evidence>
<feature type="transmembrane region" description="Helical" evidence="2">
    <location>
        <begin position="312"/>
        <end position="333"/>
    </location>
</feature>
<feature type="transmembrane region" description="Helical" evidence="2">
    <location>
        <begin position="345"/>
        <end position="364"/>
    </location>
</feature>
<gene>
    <name evidence="5" type="ORF">LJ755_10735</name>
</gene>
<dbReference type="Pfam" id="PF25591">
    <property type="entry name" value="LRV_2"/>
    <property type="match status" value="1"/>
</dbReference>
<feature type="compositionally biased region" description="Low complexity" evidence="1">
    <location>
        <begin position="541"/>
        <end position="578"/>
    </location>
</feature>
<dbReference type="InterPro" id="IPR057893">
    <property type="entry name" value="LRV_2"/>
</dbReference>
<dbReference type="PANTHER" id="PTHR13328:SF4">
    <property type="entry name" value="NEGATIVE ELONGATION FACTOR A"/>
    <property type="match status" value="1"/>
</dbReference>
<feature type="region of interest" description="Disordered" evidence="1">
    <location>
        <begin position="1"/>
        <end position="82"/>
    </location>
</feature>
<feature type="transmembrane region" description="Helical" evidence="2">
    <location>
        <begin position="170"/>
        <end position="190"/>
    </location>
</feature>
<feature type="compositionally biased region" description="Low complexity" evidence="1">
    <location>
        <begin position="1"/>
        <end position="28"/>
    </location>
</feature>
<dbReference type="InterPro" id="IPR052828">
    <property type="entry name" value="NELF-A_domain"/>
</dbReference>
<proteinExistence type="predicted"/>
<feature type="domain" description="Leucine rich repeat variant" evidence="3">
    <location>
        <begin position="633"/>
        <end position="687"/>
    </location>
</feature>
<dbReference type="AlphaFoldDB" id="A0A9X1M9W9"/>
<feature type="transmembrane region" description="Helical" evidence="2">
    <location>
        <begin position="414"/>
        <end position="434"/>
    </location>
</feature>
<dbReference type="Pfam" id="PF25592">
    <property type="entry name" value="DUF7937"/>
    <property type="match status" value="1"/>
</dbReference>
<accession>A0A9X1M9W9</accession>
<evidence type="ECO:0000259" key="4">
    <source>
        <dbReference type="Pfam" id="PF25592"/>
    </source>
</evidence>
<feature type="compositionally biased region" description="Low complexity" evidence="1">
    <location>
        <begin position="72"/>
        <end position="81"/>
    </location>
</feature>
<feature type="transmembrane region" description="Helical" evidence="2">
    <location>
        <begin position="385"/>
        <end position="408"/>
    </location>
</feature>
<feature type="transmembrane region" description="Helical" evidence="2">
    <location>
        <begin position="481"/>
        <end position="504"/>
    </location>
</feature>
<evidence type="ECO:0000256" key="1">
    <source>
        <dbReference type="SAM" id="MobiDB-lite"/>
    </source>
</evidence>
<name>A0A9X1M9W9_9MICC</name>